<dbReference type="AlphaFoldDB" id="X0ZF28"/>
<organism evidence="1">
    <name type="scientific">marine sediment metagenome</name>
    <dbReference type="NCBI Taxonomy" id="412755"/>
    <lineage>
        <taxon>unclassified sequences</taxon>
        <taxon>metagenomes</taxon>
        <taxon>ecological metagenomes</taxon>
    </lineage>
</organism>
<evidence type="ECO:0000313" key="1">
    <source>
        <dbReference type="EMBL" id="GAG56797.1"/>
    </source>
</evidence>
<sequence>MVKANEKKVKRPRPVTRPGLLGLLLLSVVITGCAGSGPHTINMMPAPAVFEDGAVNPLPKGLPPVSYDDFGMLYATDRKPSDDPDQRPFYLNEAGYIVRLGRARVKAGPAGTDWEAVRRISLDKNRTENYPLEILSVHETGALPSTYSFLTRSVPGITVPNERGRKFAKIVDQRLAASGVKDVYVYLPGFKVVFDAPVLVASELWHFLGYRGAFVAYAWPSTPSIFAYLSDLEAAVIMARKFRLFLTYLAEETQVEKIHIVGFSAGSRLVVRALSQLALLNADATDEEIRQHVRIGNVIIVGGDI</sequence>
<dbReference type="PROSITE" id="PS51257">
    <property type="entry name" value="PROKAR_LIPOPROTEIN"/>
    <property type="match status" value="1"/>
</dbReference>
<dbReference type="InterPro" id="IPR029058">
    <property type="entry name" value="AB_hydrolase_fold"/>
</dbReference>
<dbReference type="Pfam" id="PF05990">
    <property type="entry name" value="DUF900"/>
    <property type="match status" value="1"/>
</dbReference>
<accession>X0ZF28</accession>
<dbReference type="SUPFAM" id="SSF53474">
    <property type="entry name" value="alpha/beta-Hydrolases"/>
    <property type="match status" value="1"/>
</dbReference>
<proteinExistence type="predicted"/>
<protein>
    <submittedName>
        <fullName evidence="1">Uncharacterized protein</fullName>
    </submittedName>
</protein>
<gene>
    <name evidence="1" type="ORF">S01H4_16768</name>
</gene>
<comment type="caution">
    <text evidence="1">The sequence shown here is derived from an EMBL/GenBank/DDBJ whole genome shotgun (WGS) entry which is preliminary data.</text>
</comment>
<reference evidence="1" key="1">
    <citation type="journal article" date="2014" name="Front. Microbiol.">
        <title>High frequency of phylogenetically diverse reductive dehalogenase-homologous genes in deep subseafloor sedimentary metagenomes.</title>
        <authorList>
            <person name="Kawai M."/>
            <person name="Futagami T."/>
            <person name="Toyoda A."/>
            <person name="Takaki Y."/>
            <person name="Nishi S."/>
            <person name="Hori S."/>
            <person name="Arai W."/>
            <person name="Tsubouchi T."/>
            <person name="Morono Y."/>
            <person name="Uchiyama I."/>
            <person name="Ito T."/>
            <person name="Fujiyama A."/>
            <person name="Inagaki F."/>
            <person name="Takami H."/>
        </authorList>
    </citation>
    <scope>NUCLEOTIDE SEQUENCE</scope>
    <source>
        <strain evidence="1">Expedition CK06-06</strain>
    </source>
</reference>
<feature type="non-terminal residue" evidence="1">
    <location>
        <position position="305"/>
    </location>
</feature>
<dbReference type="EMBL" id="BART01007363">
    <property type="protein sequence ID" value="GAG56797.1"/>
    <property type="molecule type" value="Genomic_DNA"/>
</dbReference>
<name>X0ZF28_9ZZZZ</name>
<dbReference type="InterPro" id="IPR010297">
    <property type="entry name" value="DUF900_hydrolase"/>
</dbReference>